<dbReference type="Proteomes" id="UP000078543">
    <property type="component" value="Unassembled WGS sequence"/>
</dbReference>
<feature type="transmembrane region" description="Helical" evidence="1">
    <location>
        <begin position="343"/>
        <end position="360"/>
    </location>
</feature>
<dbReference type="OrthoDB" id="8179409at2"/>
<dbReference type="AlphaFoldDB" id="A0A178MIX1"/>
<keyword evidence="3" id="KW-1185">Reference proteome</keyword>
<feature type="transmembrane region" description="Helical" evidence="1">
    <location>
        <begin position="287"/>
        <end position="305"/>
    </location>
</feature>
<dbReference type="STRING" id="1437059.A6A05_15070"/>
<dbReference type="EMBL" id="LWQU01000160">
    <property type="protein sequence ID" value="OAN48549.1"/>
    <property type="molecule type" value="Genomic_DNA"/>
</dbReference>
<feature type="transmembrane region" description="Helical" evidence="1">
    <location>
        <begin position="160"/>
        <end position="185"/>
    </location>
</feature>
<feature type="transmembrane region" description="Helical" evidence="1">
    <location>
        <begin position="192"/>
        <end position="211"/>
    </location>
</feature>
<comment type="caution">
    <text evidence="2">The sequence shown here is derived from an EMBL/GenBank/DDBJ whole genome shotgun (WGS) entry which is preliminary data.</text>
</comment>
<evidence type="ECO:0000313" key="3">
    <source>
        <dbReference type="Proteomes" id="UP000078543"/>
    </source>
</evidence>
<proteinExistence type="predicted"/>
<gene>
    <name evidence="2" type="ORF">A6A05_15070</name>
</gene>
<keyword evidence="1" id="KW-1133">Transmembrane helix</keyword>
<protein>
    <recommendedName>
        <fullName evidence="4">Glycosyltransferase RgtA/B/C/D-like domain-containing protein</fullName>
    </recommendedName>
</protein>
<feature type="transmembrane region" description="Helical" evidence="1">
    <location>
        <begin position="132"/>
        <end position="148"/>
    </location>
</feature>
<sequence length="503" mass="54909">MLWVSLPLWQVFNLDPDYYYLLNGLRLVEGLPPTDISHPGTPAQVIVAAILRLMHPGDTAAAIVDQVLRDPERHLLWASVAFYPLVGLALVGLGSAVLAATGSRTAALLAQSAPFLSMLIPKFGLHAKPEPLIIVAAAALAALGFVAVRTERPGDRMAGLFGLIMGFGIACKLQFAALGLVPLFLLPARQLFVVYPLAAIAAFFLFVSPALPSYEIFLDFWGRVLTHAGPYGSGQAGFVDPGKLPRAVFKLFASKLIFTGTLLAMLVLLVGYFRLRRRGLLPRNRMARLAAGLVLAQVATVLMIAKQPAAHYLIPALMLTGPTLAAAWSLSSPLMTPAAHHRLWLIVSAVLVSATIPAVWRQTRELATWTAEAQSVDMARFGACAKVFFDSSSSAGYALHRGDMNAQGRYSPRLAEFMPADEYFWYTNDHTYWSRGLMQWTKAHTLPELLTRHGCAVLRGSQTWTMRPELAKVMPNLTFDDSCRVGEEDIFTIGVRCDGSRVR</sequence>
<feature type="transmembrane region" description="Helical" evidence="1">
    <location>
        <begin position="311"/>
        <end position="331"/>
    </location>
</feature>
<reference evidence="2 3" key="1">
    <citation type="submission" date="2016-04" db="EMBL/GenBank/DDBJ databases">
        <title>Draft genome sequence of freshwater magnetotactic bacteria Magnetospirillum marisnigri SP-1 and Magnetospirillum moscoviense BB-1.</title>
        <authorList>
            <person name="Koziaeva V."/>
            <person name="Dziuba M.V."/>
            <person name="Ivanov T.M."/>
            <person name="Kuznetsov B."/>
            <person name="Grouzdev D.S."/>
        </authorList>
    </citation>
    <scope>NUCLEOTIDE SEQUENCE [LARGE SCALE GENOMIC DNA]</scope>
    <source>
        <strain evidence="2 3">BB-1</strain>
    </source>
</reference>
<evidence type="ECO:0000256" key="1">
    <source>
        <dbReference type="SAM" id="Phobius"/>
    </source>
</evidence>
<accession>A0A178MIX1</accession>
<feature type="transmembrane region" description="Helical" evidence="1">
    <location>
        <begin position="75"/>
        <end position="100"/>
    </location>
</feature>
<keyword evidence="1" id="KW-0812">Transmembrane</keyword>
<evidence type="ECO:0000313" key="2">
    <source>
        <dbReference type="EMBL" id="OAN48549.1"/>
    </source>
</evidence>
<keyword evidence="1" id="KW-0472">Membrane</keyword>
<organism evidence="2 3">
    <name type="scientific">Magnetospirillum moscoviense</name>
    <dbReference type="NCBI Taxonomy" id="1437059"/>
    <lineage>
        <taxon>Bacteria</taxon>
        <taxon>Pseudomonadati</taxon>
        <taxon>Pseudomonadota</taxon>
        <taxon>Alphaproteobacteria</taxon>
        <taxon>Rhodospirillales</taxon>
        <taxon>Rhodospirillaceae</taxon>
        <taxon>Magnetospirillum</taxon>
    </lineage>
</organism>
<feature type="transmembrane region" description="Helical" evidence="1">
    <location>
        <begin position="256"/>
        <end position="275"/>
    </location>
</feature>
<evidence type="ECO:0008006" key="4">
    <source>
        <dbReference type="Google" id="ProtNLM"/>
    </source>
</evidence>
<name>A0A178MIX1_9PROT</name>